<dbReference type="PROSITE" id="PS51296">
    <property type="entry name" value="RIESKE"/>
    <property type="match status" value="1"/>
</dbReference>
<organism evidence="6 7">
    <name type="scientific">Phenylobacterium terrae</name>
    <dbReference type="NCBI Taxonomy" id="2665495"/>
    <lineage>
        <taxon>Bacteria</taxon>
        <taxon>Pseudomonadati</taxon>
        <taxon>Pseudomonadota</taxon>
        <taxon>Alphaproteobacteria</taxon>
        <taxon>Caulobacterales</taxon>
        <taxon>Caulobacteraceae</taxon>
        <taxon>Phenylobacterium</taxon>
    </lineage>
</organism>
<evidence type="ECO:0000256" key="3">
    <source>
        <dbReference type="ARBA" id="ARBA00023004"/>
    </source>
</evidence>
<dbReference type="CDD" id="cd03467">
    <property type="entry name" value="Rieske"/>
    <property type="match status" value="1"/>
</dbReference>
<keyword evidence="1" id="KW-0001">2Fe-2S</keyword>
<dbReference type="Proteomes" id="UP001597237">
    <property type="component" value="Unassembled WGS sequence"/>
</dbReference>
<dbReference type="Gene3D" id="2.102.10.10">
    <property type="entry name" value="Rieske [2Fe-2S] iron-sulphur domain"/>
    <property type="match status" value="1"/>
</dbReference>
<evidence type="ECO:0000313" key="7">
    <source>
        <dbReference type="Proteomes" id="UP001597237"/>
    </source>
</evidence>
<keyword evidence="2" id="KW-0479">Metal-binding</keyword>
<dbReference type="Pfam" id="PF00355">
    <property type="entry name" value="Rieske"/>
    <property type="match status" value="1"/>
</dbReference>
<dbReference type="EMBL" id="JBHUEY010000001">
    <property type="protein sequence ID" value="MFD1783444.1"/>
    <property type="molecule type" value="Genomic_DNA"/>
</dbReference>
<evidence type="ECO:0000256" key="2">
    <source>
        <dbReference type="ARBA" id="ARBA00022723"/>
    </source>
</evidence>
<dbReference type="InterPro" id="IPR036922">
    <property type="entry name" value="Rieske_2Fe-2S_sf"/>
</dbReference>
<reference evidence="7" key="1">
    <citation type="journal article" date="2019" name="Int. J. Syst. Evol. Microbiol.">
        <title>The Global Catalogue of Microorganisms (GCM) 10K type strain sequencing project: providing services to taxonomists for standard genome sequencing and annotation.</title>
        <authorList>
            <consortium name="The Broad Institute Genomics Platform"/>
            <consortium name="The Broad Institute Genome Sequencing Center for Infectious Disease"/>
            <person name="Wu L."/>
            <person name="Ma J."/>
        </authorList>
    </citation>
    <scope>NUCLEOTIDE SEQUENCE [LARGE SCALE GENOMIC DNA]</scope>
    <source>
        <strain evidence="7">DFY28</strain>
    </source>
</reference>
<evidence type="ECO:0000256" key="4">
    <source>
        <dbReference type="ARBA" id="ARBA00023014"/>
    </source>
</evidence>
<keyword evidence="4" id="KW-0411">Iron-sulfur</keyword>
<name>A0ABW4N1U9_9CAUL</name>
<dbReference type="PANTHER" id="PTHR40261">
    <property type="match status" value="1"/>
</dbReference>
<comment type="caution">
    <text evidence="6">The sequence shown here is derived from an EMBL/GenBank/DDBJ whole genome shotgun (WGS) entry which is preliminary data.</text>
</comment>
<proteinExistence type="predicted"/>
<evidence type="ECO:0000256" key="1">
    <source>
        <dbReference type="ARBA" id="ARBA00022714"/>
    </source>
</evidence>
<dbReference type="InterPro" id="IPR017941">
    <property type="entry name" value="Rieske_2Fe-2S"/>
</dbReference>
<evidence type="ECO:0000259" key="5">
    <source>
        <dbReference type="PROSITE" id="PS51296"/>
    </source>
</evidence>
<evidence type="ECO:0000313" key="6">
    <source>
        <dbReference type="EMBL" id="MFD1783444.1"/>
    </source>
</evidence>
<sequence>MSENPARPPPGTRLCALADLPDPGSKGFRFRHERTLFAGFLIRIGEEVRGYVDSCPHAGWPLSALPDRYLTREADAILCTGHAALFRPLDGVCVAGPCAGMSLTRWPIAIESGEVFTA</sequence>
<accession>A0ABW4N1U9</accession>
<dbReference type="RefSeq" id="WP_377284013.1">
    <property type="nucleotide sequence ID" value="NZ_JBHRSI010000010.1"/>
</dbReference>
<feature type="domain" description="Rieske" evidence="5">
    <location>
        <begin position="12"/>
        <end position="117"/>
    </location>
</feature>
<protein>
    <submittedName>
        <fullName evidence="6">Rieske (2Fe-2S) protein</fullName>
    </submittedName>
</protein>
<keyword evidence="7" id="KW-1185">Reference proteome</keyword>
<gene>
    <name evidence="6" type="ORF">ACFSC0_08570</name>
</gene>
<keyword evidence="3" id="KW-0408">Iron</keyword>
<dbReference type="SUPFAM" id="SSF50022">
    <property type="entry name" value="ISP domain"/>
    <property type="match status" value="1"/>
</dbReference>
<dbReference type="PANTHER" id="PTHR40261:SF1">
    <property type="entry name" value="RIESKE DOMAIN-CONTAINING PROTEIN"/>
    <property type="match status" value="1"/>
</dbReference>